<evidence type="ECO:0000256" key="4">
    <source>
        <dbReference type="ARBA" id="ARBA00023163"/>
    </source>
</evidence>
<dbReference type="PROSITE" id="PS50931">
    <property type="entry name" value="HTH_LYSR"/>
    <property type="match status" value="1"/>
</dbReference>
<evidence type="ECO:0000259" key="5">
    <source>
        <dbReference type="PROSITE" id="PS50931"/>
    </source>
</evidence>
<dbReference type="Pfam" id="PF03466">
    <property type="entry name" value="LysR_substrate"/>
    <property type="match status" value="1"/>
</dbReference>
<organism evidence="6 7">
    <name type="scientific">Oceanospirillum sediminis</name>
    <dbReference type="NCBI Taxonomy" id="2760088"/>
    <lineage>
        <taxon>Bacteria</taxon>
        <taxon>Pseudomonadati</taxon>
        <taxon>Pseudomonadota</taxon>
        <taxon>Gammaproteobacteria</taxon>
        <taxon>Oceanospirillales</taxon>
        <taxon>Oceanospirillaceae</taxon>
        <taxon>Oceanospirillum</taxon>
    </lineage>
</organism>
<dbReference type="InterPro" id="IPR036388">
    <property type="entry name" value="WH-like_DNA-bd_sf"/>
</dbReference>
<keyword evidence="2" id="KW-0805">Transcription regulation</keyword>
<evidence type="ECO:0000256" key="1">
    <source>
        <dbReference type="ARBA" id="ARBA00009437"/>
    </source>
</evidence>
<dbReference type="InterPro" id="IPR000847">
    <property type="entry name" value="LysR_HTH_N"/>
</dbReference>
<evidence type="ECO:0000256" key="2">
    <source>
        <dbReference type="ARBA" id="ARBA00023015"/>
    </source>
</evidence>
<proteinExistence type="inferred from homology"/>
<evidence type="ECO:0000313" key="7">
    <source>
        <dbReference type="Proteomes" id="UP000565262"/>
    </source>
</evidence>
<reference evidence="6 7" key="1">
    <citation type="submission" date="2020-08" db="EMBL/GenBank/DDBJ databases">
        <title>Oceanospirillum sp. nov. isolated from marine sediment.</title>
        <authorList>
            <person name="Ji X."/>
        </authorList>
    </citation>
    <scope>NUCLEOTIDE SEQUENCE [LARGE SCALE GENOMIC DNA]</scope>
    <source>
        <strain evidence="6 7">D5</strain>
    </source>
</reference>
<gene>
    <name evidence="6" type="ORF">H4O21_20480</name>
</gene>
<accession>A0A839IVJ1</accession>
<dbReference type="Gene3D" id="3.40.190.10">
    <property type="entry name" value="Periplasmic binding protein-like II"/>
    <property type="match status" value="2"/>
</dbReference>
<dbReference type="Proteomes" id="UP000565262">
    <property type="component" value="Unassembled WGS sequence"/>
</dbReference>
<dbReference type="SUPFAM" id="SSF53850">
    <property type="entry name" value="Periplasmic binding protein-like II"/>
    <property type="match status" value="1"/>
</dbReference>
<dbReference type="RefSeq" id="WP_182810760.1">
    <property type="nucleotide sequence ID" value="NZ_JACJFM010000040.1"/>
</dbReference>
<protein>
    <submittedName>
        <fullName evidence="6">LysR family transcriptional regulator</fullName>
    </submittedName>
</protein>
<dbReference type="Pfam" id="PF00126">
    <property type="entry name" value="HTH_1"/>
    <property type="match status" value="1"/>
</dbReference>
<dbReference type="PANTHER" id="PTHR30126">
    <property type="entry name" value="HTH-TYPE TRANSCRIPTIONAL REGULATOR"/>
    <property type="match status" value="1"/>
</dbReference>
<dbReference type="CDD" id="cd05466">
    <property type="entry name" value="PBP2_LTTR_substrate"/>
    <property type="match status" value="1"/>
</dbReference>
<keyword evidence="3" id="KW-0238">DNA-binding</keyword>
<dbReference type="GO" id="GO:0003700">
    <property type="term" value="F:DNA-binding transcription factor activity"/>
    <property type="evidence" value="ECO:0007669"/>
    <property type="project" value="InterPro"/>
</dbReference>
<dbReference type="SUPFAM" id="SSF46785">
    <property type="entry name" value="Winged helix' DNA-binding domain"/>
    <property type="match status" value="1"/>
</dbReference>
<dbReference type="GO" id="GO:0000976">
    <property type="term" value="F:transcription cis-regulatory region binding"/>
    <property type="evidence" value="ECO:0007669"/>
    <property type="project" value="TreeGrafter"/>
</dbReference>
<dbReference type="PANTHER" id="PTHR30126:SF99">
    <property type="entry name" value="TRANSCRIPTIONAL REGULATOR LYSR FAMILY"/>
    <property type="match status" value="1"/>
</dbReference>
<dbReference type="InterPro" id="IPR036390">
    <property type="entry name" value="WH_DNA-bd_sf"/>
</dbReference>
<dbReference type="AlphaFoldDB" id="A0A839IVJ1"/>
<keyword evidence="7" id="KW-1185">Reference proteome</keyword>
<evidence type="ECO:0000313" key="6">
    <source>
        <dbReference type="EMBL" id="MBB1488991.1"/>
    </source>
</evidence>
<dbReference type="InterPro" id="IPR005119">
    <property type="entry name" value="LysR_subst-bd"/>
</dbReference>
<dbReference type="EMBL" id="JACJFM010000040">
    <property type="protein sequence ID" value="MBB1488991.1"/>
    <property type="molecule type" value="Genomic_DNA"/>
</dbReference>
<evidence type="ECO:0000256" key="3">
    <source>
        <dbReference type="ARBA" id="ARBA00023125"/>
    </source>
</evidence>
<keyword evidence="4" id="KW-0804">Transcription</keyword>
<dbReference type="PRINTS" id="PR00039">
    <property type="entry name" value="HTHLYSR"/>
</dbReference>
<dbReference type="Gene3D" id="1.10.10.10">
    <property type="entry name" value="Winged helix-like DNA-binding domain superfamily/Winged helix DNA-binding domain"/>
    <property type="match status" value="1"/>
</dbReference>
<name>A0A839IVJ1_9GAMM</name>
<sequence length="305" mass="34126">MLNPVWLKTFRTLIETGHFTRTAEQLCMTQPGVSQHVRKLEEACGHSLIRRDKKSFELTEQGHQVYLYAGQLERNEEDLLEQLNFDDPESGSYRLACSGAMALQLYPVLLDLQCRYPGLTVQLEVAPNYRIITDVQQGTIDLGIVTQLPATGLLSVREIGHEPLCLILPASHRKSAVVNEQISDGITHKLKTLGMIHHPDVLHYLSLYCHQAGIPALNELNPDQLPVAGYINQLSQILLPVAKGLGFTVLPESAVDSFAEPEKLELFQPANPVSEPLYLVTKRHRILPARFDTVMTRLTAHFAEP</sequence>
<feature type="domain" description="HTH lysR-type" evidence="5">
    <location>
        <begin position="2"/>
        <end position="59"/>
    </location>
</feature>
<comment type="similarity">
    <text evidence="1">Belongs to the LysR transcriptional regulatory family.</text>
</comment>
<comment type="caution">
    <text evidence="6">The sequence shown here is derived from an EMBL/GenBank/DDBJ whole genome shotgun (WGS) entry which is preliminary data.</text>
</comment>